<evidence type="ECO:0000256" key="1">
    <source>
        <dbReference type="SAM" id="Phobius"/>
    </source>
</evidence>
<dbReference type="InterPro" id="IPR021838">
    <property type="entry name" value="DUF3431"/>
</dbReference>
<feature type="transmembrane region" description="Helical" evidence="1">
    <location>
        <begin position="7"/>
        <end position="25"/>
    </location>
</feature>
<gene>
    <name evidence="2" type="ORF">FNK824_LOCUS35328</name>
</gene>
<keyword evidence="1" id="KW-1133">Transmembrane helix</keyword>
<protein>
    <submittedName>
        <fullName evidence="2">Uncharacterized protein</fullName>
    </submittedName>
</protein>
<sequence length="327" mass="39002">MLRIRNYKIYILLIFIGILLILNLYKLQLTSSVMKSSRWKKDRLVVIPAIYKEIDWLNHSKWPEWLRYGLDLFNKNQSRIYDVYLYQRFDPKSNPPFNWPYSINVHEESGIYLKFIYDFYHDLPDKMLFIHANPFQHTLHPFEAIQCIRDDVFYTSINDLWIQNHPWTSQVRDPIDNQTLIYKCAKYLLSLFGFDGDSQLNPHHIQPKEHSVVSAMCCAQFYVRKERILHYTYEQWSAVYNASLQPYCASPLDREIPGGIGMKWFGGSFEYLWHIILGLYPSDMLPPRAKTTTDLCHYFRPSCKDFLCQKAYIQVYVYPDPKSNNTN</sequence>
<dbReference type="Proteomes" id="UP000663874">
    <property type="component" value="Unassembled WGS sequence"/>
</dbReference>
<proteinExistence type="predicted"/>
<keyword evidence="1" id="KW-0472">Membrane</keyword>
<dbReference type="PANTHER" id="PTHR37490:SF2">
    <property type="match status" value="1"/>
</dbReference>
<name>A0A820ABP2_9BILA</name>
<dbReference type="PANTHER" id="PTHR37490">
    <property type="entry name" value="EXPRESSED PROTEIN"/>
    <property type="match status" value="1"/>
</dbReference>
<dbReference type="EMBL" id="CAJOBE010014836">
    <property type="protein sequence ID" value="CAF4183031.1"/>
    <property type="molecule type" value="Genomic_DNA"/>
</dbReference>
<dbReference type="Pfam" id="PF11913">
    <property type="entry name" value="DUF3431"/>
    <property type="match status" value="1"/>
</dbReference>
<accession>A0A820ABP2</accession>
<dbReference type="AlphaFoldDB" id="A0A820ABP2"/>
<organism evidence="2 3">
    <name type="scientific">Rotaria sordida</name>
    <dbReference type="NCBI Taxonomy" id="392033"/>
    <lineage>
        <taxon>Eukaryota</taxon>
        <taxon>Metazoa</taxon>
        <taxon>Spiralia</taxon>
        <taxon>Gnathifera</taxon>
        <taxon>Rotifera</taxon>
        <taxon>Eurotatoria</taxon>
        <taxon>Bdelloidea</taxon>
        <taxon>Philodinida</taxon>
        <taxon>Philodinidae</taxon>
        <taxon>Rotaria</taxon>
    </lineage>
</organism>
<evidence type="ECO:0000313" key="2">
    <source>
        <dbReference type="EMBL" id="CAF4183031.1"/>
    </source>
</evidence>
<evidence type="ECO:0000313" key="3">
    <source>
        <dbReference type="Proteomes" id="UP000663874"/>
    </source>
</evidence>
<comment type="caution">
    <text evidence="2">The sequence shown here is derived from an EMBL/GenBank/DDBJ whole genome shotgun (WGS) entry which is preliminary data.</text>
</comment>
<keyword evidence="1" id="KW-0812">Transmembrane</keyword>
<reference evidence="2" key="1">
    <citation type="submission" date="2021-02" db="EMBL/GenBank/DDBJ databases">
        <authorList>
            <person name="Nowell W R."/>
        </authorList>
    </citation>
    <scope>NUCLEOTIDE SEQUENCE</scope>
</reference>